<sequence>MANSPAADKQSLRTEVGELNSIIRELWLRVVDAGSLMNTSWVRDALEGSTELSDQDYVRNAFKLPAHVRDAVPAHVAQD</sequence>
<reference evidence="1 2" key="1">
    <citation type="submission" date="2023-12" db="EMBL/GenBank/DDBJ databases">
        <title>30 novel species of actinomycetes from the DSMZ collection.</title>
        <authorList>
            <person name="Nouioui I."/>
        </authorList>
    </citation>
    <scope>NUCLEOTIDE SEQUENCE [LARGE SCALE GENOMIC DNA]</scope>
    <source>
        <strain evidence="1 2">DSM 41528</strain>
    </source>
</reference>
<protein>
    <submittedName>
        <fullName evidence="1">Uncharacterized protein</fullName>
    </submittedName>
</protein>
<evidence type="ECO:0000313" key="2">
    <source>
        <dbReference type="Proteomes" id="UP001307760"/>
    </source>
</evidence>
<comment type="caution">
    <text evidence="1">The sequence shown here is derived from an EMBL/GenBank/DDBJ whole genome shotgun (WGS) entry which is preliminary data.</text>
</comment>
<dbReference type="EMBL" id="JAZBJP010000002">
    <property type="protein sequence ID" value="MEE4419533.1"/>
    <property type="molecule type" value="Genomic_DNA"/>
</dbReference>
<gene>
    <name evidence="1" type="ORF">V2J85_09230</name>
</gene>
<keyword evidence="2" id="KW-1185">Reference proteome</keyword>
<evidence type="ECO:0000313" key="1">
    <source>
        <dbReference type="EMBL" id="MEE4419533.1"/>
    </source>
</evidence>
<dbReference type="RefSeq" id="WP_330821196.1">
    <property type="nucleotide sequence ID" value="NZ_JAZBJP010000002.1"/>
</dbReference>
<dbReference type="Proteomes" id="UP001307760">
    <property type="component" value="Unassembled WGS sequence"/>
</dbReference>
<organism evidence="1 2">
    <name type="scientific">Streptomyces bugieae</name>
    <dbReference type="NCBI Taxonomy" id="3098223"/>
    <lineage>
        <taxon>Bacteria</taxon>
        <taxon>Bacillati</taxon>
        <taxon>Actinomycetota</taxon>
        <taxon>Actinomycetes</taxon>
        <taxon>Kitasatosporales</taxon>
        <taxon>Streptomycetaceae</taxon>
        <taxon>Streptomyces</taxon>
    </lineage>
</organism>
<accession>A0ABU7NKX7</accession>
<name>A0ABU7NKX7_9ACTN</name>
<proteinExistence type="predicted"/>